<dbReference type="AlphaFoldDB" id="A0A239P764"/>
<reference evidence="4 5" key="1">
    <citation type="submission" date="2017-06" db="EMBL/GenBank/DDBJ databases">
        <authorList>
            <person name="Kim H.J."/>
            <person name="Triplett B.A."/>
        </authorList>
    </citation>
    <scope>NUCLEOTIDE SEQUENCE [LARGE SCALE GENOMIC DNA]</scope>
    <source>
        <strain evidence="4 5">CGMCC 4.2132</strain>
    </source>
</reference>
<protein>
    <submittedName>
        <fullName evidence="4">Acetyl esterase</fullName>
    </submittedName>
</protein>
<name>A0A239P764_9ACTN</name>
<evidence type="ECO:0000256" key="2">
    <source>
        <dbReference type="SAM" id="MobiDB-lite"/>
    </source>
</evidence>
<sequence>MSGTTPTRPKPPLIARIIWRIPLLAGPRLATATAEQLNKQQEKTRAKSGRMTATTHQRVIDGPGGPITLRIHTPTTPTSGDRAVVVHFHGGGWVSGSPREADFICSTIAEGTGAIVVSVDYRLAPGHPYPAGLDDCYAALVWVSENSAALGGDAARIGLVGESAGGNLAASVTLLARDRGGPAIRHQALLYPATDASTSAPSHRTNANAPWLTAAGVRNAYHHYLPTGIDRMDPGVSPLHAADHAGLPPAAIVVAGHDPLRDDGVWYAERLRQAGVPVDLFNYPRMVHGFANVPGLFSDTALALAEVIRAQRRHLPGKQTASGVEEHGDGH</sequence>
<dbReference type="GO" id="GO:0016787">
    <property type="term" value="F:hydrolase activity"/>
    <property type="evidence" value="ECO:0007669"/>
    <property type="project" value="UniProtKB-KW"/>
</dbReference>
<gene>
    <name evidence="4" type="ORF">SAMN05216276_109425</name>
</gene>
<keyword evidence="5" id="KW-1185">Reference proteome</keyword>
<dbReference type="InterPro" id="IPR029058">
    <property type="entry name" value="AB_hydrolase_fold"/>
</dbReference>
<proteinExistence type="predicted"/>
<evidence type="ECO:0000313" key="5">
    <source>
        <dbReference type="Proteomes" id="UP000198282"/>
    </source>
</evidence>
<dbReference type="InterPro" id="IPR013094">
    <property type="entry name" value="AB_hydrolase_3"/>
</dbReference>
<feature type="region of interest" description="Disordered" evidence="2">
    <location>
        <begin position="38"/>
        <end position="66"/>
    </location>
</feature>
<evidence type="ECO:0000256" key="1">
    <source>
        <dbReference type="ARBA" id="ARBA00022801"/>
    </source>
</evidence>
<dbReference type="EMBL" id="FZOD01000094">
    <property type="protein sequence ID" value="SNT62897.1"/>
    <property type="molecule type" value="Genomic_DNA"/>
</dbReference>
<keyword evidence="1" id="KW-0378">Hydrolase</keyword>
<dbReference type="SUPFAM" id="SSF53474">
    <property type="entry name" value="alpha/beta-Hydrolases"/>
    <property type="match status" value="1"/>
</dbReference>
<evidence type="ECO:0000313" key="4">
    <source>
        <dbReference type="EMBL" id="SNT62897.1"/>
    </source>
</evidence>
<dbReference type="Pfam" id="PF07859">
    <property type="entry name" value="Abhydrolase_3"/>
    <property type="match status" value="1"/>
</dbReference>
<feature type="domain" description="Alpha/beta hydrolase fold-3" evidence="3">
    <location>
        <begin position="85"/>
        <end position="291"/>
    </location>
</feature>
<dbReference type="InterPro" id="IPR050300">
    <property type="entry name" value="GDXG_lipolytic_enzyme"/>
</dbReference>
<dbReference type="Proteomes" id="UP000198282">
    <property type="component" value="Unassembled WGS sequence"/>
</dbReference>
<dbReference type="PANTHER" id="PTHR48081:SF8">
    <property type="entry name" value="ALPHA_BETA HYDROLASE FOLD-3 DOMAIN-CONTAINING PROTEIN-RELATED"/>
    <property type="match status" value="1"/>
</dbReference>
<dbReference type="OrthoDB" id="3209779at2"/>
<organism evidence="4 5">
    <name type="scientific">Streptosporangium subroseum</name>
    <dbReference type="NCBI Taxonomy" id="106412"/>
    <lineage>
        <taxon>Bacteria</taxon>
        <taxon>Bacillati</taxon>
        <taxon>Actinomycetota</taxon>
        <taxon>Actinomycetes</taxon>
        <taxon>Streptosporangiales</taxon>
        <taxon>Streptosporangiaceae</taxon>
        <taxon>Streptosporangium</taxon>
    </lineage>
</organism>
<accession>A0A239P764</accession>
<dbReference type="PANTHER" id="PTHR48081">
    <property type="entry name" value="AB HYDROLASE SUPERFAMILY PROTEIN C4A8.06C"/>
    <property type="match status" value="1"/>
</dbReference>
<dbReference type="Gene3D" id="3.40.50.1820">
    <property type="entry name" value="alpha/beta hydrolase"/>
    <property type="match status" value="1"/>
</dbReference>
<evidence type="ECO:0000259" key="3">
    <source>
        <dbReference type="Pfam" id="PF07859"/>
    </source>
</evidence>